<dbReference type="AlphaFoldDB" id="C3K0Q6"/>
<accession>C3K0Q6</accession>
<name>C3K0Q6_PSEFS</name>
<dbReference type="EMBL" id="AM181176">
    <property type="protein sequence ID" value="CAY51543.1"/>
    <property type="molecule type" value="Genomic_DNA"/>
</dbReference>
<proteinExistence type="predicted"/>
<evidence type="ECO:0000313" key="3">
    <source>
        <dbReference type="EMBL" id="CAI2798892.1"/>
    </source>
</evidence>
<gene>
    <name evidence="4" type="ordered locus">PFLU_4727</name>
</gene>
<evidence type="ECO:0000313" key="4">
    <source>
        <dbReference type="EMBL" id="CAY51543.1"/>
    </source>
</evidence>
<sequence length="389" mass="41803">MSAGTDHTTPSTYSGVGGLNHNGGLGMWSSSESAHGAVGARRDVVGSGFYLGAVSRSVATTQGVDSNKQAITQLLKELEDAEKTSKKQTAQDLRDKLNKIREELGDEKFKAVLDALKKDQTDAWWAWLKALFPDLFPDEPPPSPAPSPSPSPGGGGGGRGSRVNPDDFGPAEPMSNKPLTEGAKHFNYKPDNSNPGKKPDNIWSGFSQGPDGNCVTVSSIKAAMMQFGQKPTDIYKSVKETANGYEVVMRDSDKVYKLSKDELKQAATYARFKGDDPQMITDANFLYAMSAKRAQVEGNSGSPGEHDRFATRSFADAMQSLNDGEYSREGLDRLGLKGHYRPATDSDLRSSKVGTVEYGGHSMAVINGRIELWGRRGGGPQSGIATVLF</sequence>
<feature type="compositionally biased region" description="Pro residues" evidence="2">
    <location>
        <begin position="138"/>
        <end position="151"/>
    </location>
</feature>
<dbReference type="eggNOG" id="ENOG5031U6J">
    <property type="taxonomic scope" value="Bacteria"/>
</dbReference>
<dbReference type="EMBL" id="OV986001">
    <property type="protein sequence ID" value="CAI2798892.1"/>
    <property type="molecule type" value="Genomic_DNA"/>
</dbReference>
<organism evidence="4">
    <name type="scientific">Pseudomonas fluorescens (strain SBW25)</name>
    <dbReference type="NCBI Taxonomy" id="216595"/>
    <lineage>
        <taxon>Bacteria</taxon>
        <taxon>Pseudomonadati</taxon>
        <taxon>Pseudomonadota</taxon>
        <taxon>Gammaproteobacteria</taxon>
        <taxon>Pseudomonadales</taxon>
        <taxon>Pseudomonadaceae</taxon>
        <taxon>Pseudomonas</taxon>
    </lineage>
</organism>
<evidence type="ECO:0000256" key="1">
    <source>
        <dbReference type="SAM" id="Coils"/>
    </source>
</evidence>
<feature type="region of interest" description="Disordered" evidence="2">
    <location>
        <begin position="137"/>
        <end position="207"/>
    </location>
</feature>
<protein>
    <recommendedName>
        <fullName evidence="5">Type III secretion effector protein</fullName>
    </recommendedName>
</protein>
<reference evidence="4" key="1">
    <citation type="journal article" date="2009" name="Genome Biol.">
        <title>Genomic and genetic analyses of diversity and plant interactions of Pseudomonas fluorescens.</title>
        <authorList>
            <person name="Silby M.W."/>
            <person name="Cerdeno-Tarraga A.M."/>
            <person name="Vernikos G.S."/>
            <person name="Giddens S.R."/>
            <person name="Jackson R.W."/>
            <person name="Preston G.M."/>
            <person name="Zhang X.X."/>
            <person name="Moon C.D."/>
            <person name="Gehrig S.M."/>
            <person name="Godfrey S.A."/>
            <person name="Knight C.G."/>
            <person name="Malone J.G."/>
            <person name="Robinson Z."/>
            <person name="Spiers A.J."/>
            <person name="Harris S."/>
            <person name="Challis G.L."/>
            <person name="Yaxley A.M."/>
            <person name="Harris D."/>
            <person name="Seeger K."/>
            <person name="Murphy L."/>
            <person name="Rutter S."/>
            <person name="Squares R."/>
            <person name="Quail M.A."/>
            <person name="Saunders E."/>
            <person name="Mavromatis K."/>
            <person name="Brettin T.S."/>
            <person name="Bentley S.D."/>
            <person name="Hothersall J."/>
            <person name="Stephens E."/>
            <person name="Thomas C.M."/>
            <person name="Parkhill J."/>
            <person name="Levy S.B."/>
            <person name="Rainey P.B."/>
            <person name="Thomson N.R."/>
        </authorList>
    </citation>
    <scope>NUCLEOTIDE SEQUENCE [LARGE SCALE GENOMIC DNA]</scope>
    <source>
        <strain evidence="4">SBW25</strain>
    </source>
</reference>
<dbReference type="HOGENOM" id="CLU_762612_0_0_6"/>
<evidence type="ECO:0008006" key="5">
    <source>
        <dbReference type="Google" id="ProtNLM"/>
    </source>
</evidence>
<dbReference type="KEGG" id="pfs:PFLU_4727"/>
<reference evidence="3" key="2">
    <citation type="submission" date="2023-10" db="EMBL/GenBank/DDBJ databases">
        <authorList>
            <person name="Fortmann-Grote C."/>
        </authorList>
    </citation>
    <scope>NUCLEOTIDE SEQUENCE</scope>
    <source>
        <strain evidence="3">SBW25</strain>
    </source>
</reference>
<dbReference type="Proteomes" id="UP001152918">
    <property type="component" value="Chromosome"/>
</dbReference>
<evidence type="ECO:0000256" key="2">
    <source>
        <dbReference type="SAM" id="MobiDB-lite"/>
    </source>
</evidence>
<keyword evidence="1" id="KW-0175">Coiled coil</keyword>
<feature type="coiled-coil region" evidence="1">
    <location>
        <begin position="64"/>
        <end position="110"/>
    </location>
</feature>